<gene>
    <name evidence="1" type="ORF">XBLMG947_2773</name>
</gene>
<dbReference type="InterPro" id="IPR053145">
    <property type="entry name" value="AB_hydrolase_Est10"/>
</dbReference>
<accession>A0A1C3NNL1</accession>
<dbReference type="EMBL" id="FLTX01000041">
    <property type="protein sequence ID" value="SBV51983.1"/>
    <property type="molecule type" value="Genomic_DNA"/>
</dbReference>
<proteinExistence type="predicted"/>
<dbReference type="PANTHER" id="PTHR43265">
    <property type="entry name" value="ESTERASE ESTD"/>
    <property type="match status" value="1"/>
</dbReference>
<sequence>MGHSQGGMLAARIARLSGKAAGSILWAAPARPLLDLLLDQNRYLLSLEGAPSAQGQARLAEIERRIAKVRGDGAVARSDSPLDMPAVYWRTFDAVDPVADVRALHVPVLWLQGERDFQVTAPDWQRWQQALGEDPRATMHRYAQLNHLGIVGSGVADPREYGRAGHVATELIADTAQWIDAQR</sequence>
<name>A0A1C3NNL1_9XANT</name>
<dbReference type="STRING" id="56449.XBLMG947_2773"/>
<dbReference type="SUPFAM" id="SSF53474">
    <property type="entry name" value="alpha/beta-Hydrolases"/>
    <property type="match status" value="1"/>
</dbReference>
<dbReference type="AlphaFoldDB" id="A0A1C3NNL1"/>
<evidence type="ECO:0000313" key="1">
    <source>
        <dbReference type="EMBL" id="SBV51983.1"/>
    </source>
</evidence>
<dbReference type="PANTHER" id="PTHR43265:SF1">
    <property type="entry name" value="ESTERASE ESTD"/>
    <property type="match status" value="1"/>
</dbReference>
<protein>
    <recommendedName>
        <fullName evidence="3">Serine aminopeptidase S33 domain-containing protein</fullName>
    </recommendedName>
</protein>
<dbReference type="InterPro" id="IPR029058">
    <property type="entry name" value="AB_hydrolase_fold"/>
</dbReference>
<dbReference type="Proteomes" id="UP000092503">
    <property type="component" value="Unassembled WGS sequence"/>
</dbReference>
<reference evidence="1 2" key="1">
    <citation type="submission" date="2016-06" db="EMBL/GenBank/DDBJ databases">
        <authorList>
            <person name="Kjaerup R.B."/>
            <person name="Dalgaard T.S."/>
            <person name="Juul-Madsen H.R."/>
        </authorList>
    </citation>
    <scope>NUCLEOTIDE SEQUENCE [LARGE SCALE GENOMIC DNA]</scope>
    <source>
        <strain evidence="1">LMG947</strain>
    </source>
</reference>
<evidence type="ECO:0008006" key="3">
    <source>
        <dbReference type="Google" id="ProtNLM"/>
    </source>
</evidence>
<evidence type="ECO:0000313" key="2">
    <source>
        <dbReference type="Proteomes" id="UP000092503"/>
    </source>
</evidence>
<dbReference type="GO" id="GO:0052689">
    <property type="term" value="F:carboxylic ester hydrolase activity"/>
    <property type="evidence" value="ECO:0007669"/>
    <property type="project" value="TreeGrafter"/>
</dbReference>
<dbReference type="RefSeq" id="WP_245228196.1">
    <property type="nucleotide sequence ID" value="NZ_FLTX01000041.1"/>
</dbReference>
<dbReference type="Gene3D" id="3.40.50.1820">
    <property type="entry name" value="alpha/beta hydrolase"/>
    <property type="match status" value="1"/>
</dbReference>
<organism evidence="1 2">
    <name type="scientific">Xanthomonas bromi</name>
    <dbReference type="NCBI Taxonomy" id="56449"/>
    <lineage>
        <taxon>Bacteria</taxon>
        <taxon>Pseudomonadati</taxon>
        <taxon>Pseudomonadota</taxon>
        <taxon>Gammaproteobacteria</taxon>
        <taxon>Lysobacterales</taxon>
        <taxon>Lysobacteraceae</taxon>
        <taxon>Xanthomonas</taxon>
    </lineage>
</organism>